<dbReference type="SMART" id="SM00020">
    <property type="entry name" value="Tryp_SPc"/>
    <property type="match status" value="1"/>
</dbReference>
<evidence type="ECO:0000259" key="2">
    <source>
        <dbReference type="PROSITE" id="PS50240"/>
    </source>
</evidence>
<feature type="domain" description="Peptidase S1" evidence="2">
    <location>
        <begin position="1"/>
        <end position="200"/>
    </location>
</feature>
<keyword evidence="1" id="KW-1015">Disulfide bond</keyword>
<dbReference type="PRINTS" id="PR00722">
    <property type="entry name" value="CHYMOTRYPSIN"/>
</dbReference>
<protein>
    <submittedName>
        <fullName evidence="3">GRAE protein</fullName>
    </submittedName>
</protein>
<gene>
    <name evidence="3" type="primary">Gzme</name>
    <name evidence="3" type="ORF">COLPIC_R09141</name>
</gene>
<dbReference type="OrthoDB" id="10059102at2759"/>
<dbReference type="InterPro" id="IPR001254">
    <property type="entry name" value="Trypsin_dom"/>
</dbReference>
<dbReference type="PANTHER" id="PTHR24271">
    <property type="entry name" value="KALLIKREIN-RELATED"/>
    <property type="match status" value="1"/>
</dbReference>
<dbReference type="GO" id="GO:0006508">
    <property type="term" value="P:proteolysis"/>
    <property type="evidence" value="ECO:0007669"/>
    <property type="project" value="InterPro"/>
</dbReference>
<dbReference type="EMBL" id="VYZG01003375">
    <property type="protein sequence ID" value="NWQ83534.1"/>
    <property type="molecule type" value="Genomic_DNA"/>
</dbReference>
<name>A0A7K4SCL0_COLPI</name>
<evidence type="ECO:0000256" key="1">
    <source>
        <dbReference type="ARBA" id="ARBA00023157"/>
    </source>
</evidence>
<dbReference type="Gene3D" id="2.40.10.10">
    <property type="entry name" value="Trypsin-like serine proteases"/>
    <property type="match status" value="2"/>
</dbReference>
<organism evidence="3 4">
    <name type="scientific">Columbina picui</name>
    <name type="common">Picui ground-dove</name>
    <dbReference type="NCBI Taxonomy" id="115618"/>
    <lineage>
        <taxon>Eukaryota</taxon>
        <taxon>Metazoa</taxon>
        <taxon>Chordata</taxon>
        <taxon>Craniata</taxon>
        <taxon>Vertebrata</taxon>
        <taxon>Euteleostomi</taxon>
        <taxon>Archelosauria</taxon>
        <taxon>Archosauria</taxon>
        <taxon>Dinosauria</taxon>
        <taxon>Saurischia</taxon>
        <taxon>Theropoda</taxon>
        <taxon>Coelurosauria</taxon>
        <taxon>Aves</taxon>
        <taxon>Neognathae</taxon>
        <taxon>Neoaves</taxon>
        <taxon>Columbimorphae</taxon>
        <taxon>Columbiformes</taxon>
        <taxon>Columbidae</taxon>
        <taxon>Columbina</taxon>
    </lineage>
</organism>
<proteinExistence type="predicted"/>
<dbReference type="PROSITE" id="PS50240">
    <property type="entry name" value="TRYPSIN_DOM"/>
    <property type="match status" value="1"/>
</dbReference>
<dbReference type="SUPFAM" id="SSF50494">
    <property type="entry name" value="Trypsin-like serine proteases"/>
    <property type="match status" value="1"/>
</dbReference>
<keyword evidence="4" id="KW-1185">Reference proteome</keyword>
<dbReference type="InterPro" id="IPR009003">
    <property type="entry name" value="Peptidase_S1_PA"/>
</dbReference>
<accession>A0A7K4SCL0</accession>
<dbReference type="InterPro" id="IPR043504">
    <property type="entry name" value="Peptidase_S1_PA_chymotrypsin"/>
</dbReference>
<dbReference type="CDD" id="cd00190">
    <property type="entry name" value="Tryp_SPc"/>
    <property type="match status" value="1"/>
</dbReference>
<dbReference type="Pfam" id="PF00089">
    <property type="entry name" value="Trypsin"/>
    <property type="match status" value="1"/>
</dbReference>
<comment type="caution">
    <text evidence="3">The sequence shown here is derived from an EMBL/GenBank/DDBJ whole genome shotgun (WGS) entry which is preliminary data.</text>
</comment>
<sequence>YVAYLRGRDGHSCGGFLVAPNWVMTAAQCSLHQPLTVILGARRIQRREESWQTFEVEKYYCYKDFKSPQNGDDILLLKLKGNATSNSYVSSISLEKSTVPGGTVCSTAIWGYKPPADELHEATVTIIKERECLTRYPGLIDNVICGQSASAKVPEHVTGNAGDPLVCNNKAYGIFSYNYKQLGFYTDITRYLPWINNIMK</sequence>
<dbReference type="GO" id="GO:0004252">
    <property type="term" value="F:serine-type endopeptidase activity"/>
    <property type="evidence" value="ECO:0007669"/>
    <property type="project" value="InterPro"/>
</dbReference>
<reference evidence="3 4" key="1">
    <citation type="submission" date="2019-09" db="EMBL/GenBank/DDBJ databases">
        <title>Bird 10,000 Genomes (B10K) Project - Family phase.</title>
        <authorList>
            <person name="Zhang G."/>
        </authorList>
    </citation>
    <scope>NUCLEOTIDE SEQUENCE [LARGE SCALE GENOMIC DNA]</scope>
    <source>
        <strain evidence="3">B10K-DU-021-26</strain>
        <tissue evidence="3">Mixed tissue sample</tissue>
    </source>
</reference>
<dbReference type="AlphaFoldDB" id="A0A7K4SCL0"/>
<feature type="non-terminal residue" evidence="3">
    <location>
        <position position="200"/>
    </location>
</feature>
<dbReference type="InterPro" id="IPR001314">
    <property type="entry name" value="Peptidase_S1A"/>
</dbReference>
<evidence type="ECO:0000313" key="4">
    <source>
        <dbReference type="Proteomes" id="UP000530263"/>
    </source>
</evidence>
<dbReference type="FunFam" id="2.40.10.10:FF:000005">
    <property type="entry name" value="Serine protease 37"/>
    <property type="match status" value="1"/>
</dbReference>
<dbReference type="PANTHER" id="PTHR24271:SF90">
    <property type="entry name" value="PEPTIDASE S1 DOMAIN-CONTAINING PROTEIN"/>
    <property type="match status" value="1"/>
</dbReference>
<dbReference type="Proteomes" id="UP000530263">
    <property type="component" value="Unassembled WGS sequence"/>
</dbReference>
<feature type="non-terminal residue" evidence="3">
    <location>
        <position position="1"/>
    </location>
</feature>
<evidence type="ECO:0000313" key="3">
    <source>
        <dbReference type="EMBL" id="NWQ83534.1"/>
    </source>
</evidence>